<gene>
    <name evidence="3" type="ORF">ACFSOZ_07805</name>
</gene>
<dbReference type="Proteomes" id="UP001597405">
    <property type="component" value="Unassembled WGS sequence"/>
</dbReference>
<dbReference type="InterPro" id="IPR015330">
    <property type="entry name" value="DNA_primase/pol_bifunc_N"/>
</dbReference>
<comment type="caution">
    <text evidence="3">The sequence shown here is derived from an EMBL/GenBank/DDBJ whole genome shotgun (WGS) entry which is preliminary data.</text>
</comment>
<evidence type="ECO:0000256" key="1">
    <source>
        <dbReference type="SAM" id="MobiDB-lite"/>
    </source>
</evidence>
<protein>
    <submittedName>
        <fullName evidence="3">DUF3987 domain-containing protein</fullName>
    </submittedName>
</protein>
<dbReference type="InterPro" id="IPR025048">
    <property type="entry name" value="DUF3987"/>
</dbReference>
<sequence length="1023" mass="110650">MDTGNILPHNGVDKFQQFLASIKPAPPAAAPSSVVNSPFNEAADAMVAGGYLPFLRPCLPSGVTFTAWDRSEKQVVEKVSDGKVPGELSDGRWKAMADWPNRTPSEDDVAVWRSWPGAGMCLATGTVAALDIDIKISPAETGPEADRGRALVATIKRLTAEALCLGVDSLPMRWRENSTSCMILVKLAEPLGKRRLQLVDTATGREYAIEFLAKGQQIVVSGSHASGARVQSSLPNVRLDALPIMESAKLDALIPAIVEAAKPLGFSLTSSTASIGRDQKAPYPPAVAVLREIMARRADWVPSIVPCSPSADREWRISSADLDRDLEEDLAVFPDGIHDHGAERTHTPISLIREFGAVADDGSLYFGGSPEYGSRDGQPFAAIGDPDPSVRRPTEGQALTWLCRKLAGDQFPAFPADATWATSQALLAKAVGLRWDAVQAVRWFESEAGDNPANWPIEKVGAEAGYLASLGAVDPSAFKSLAFAHDMRGVDLDALVADHRAAVASDCVPLAVADQSDDLPEPFDIFAQDDPADLSTLPPDCLPPMLLRWVQSESRRKGAPESFAALAAVTVASAAVGASLHIQPKALDTGFVQPAAIWAAIVAEPGRGKSPVISAAEKPLRDLDAEWYAAGKGRHDQWSAAMQAHRKKPKDNPDPGPEPIIRRIVVDDITLEQQVRVHSQNPRGLLRAPDELLGFFGSLGQYKKGAEGDRSQALRLFEGRPISVDRVGGGSIRADRALMAVIAGTQPQKLGEIARNLGADGMLQRFLFVVDDEAERYAMDEEPDREAGGAYARAIRTLATTDFPFSTPLRMSPDAQKAFREASTVIGRLRGVPGGSAAWRGHLDKWGLFLPRLTLTFHALENAFALEGSTFRSEISVQTVGRAVNFARFLLRHSLRLYQEFFAPDVAASEARAVAGYLLTRADLETVTPRTISDARKELRLDRRKLLAVMAELEGAGWCAVTERSADGPSRWRINPKVHHRFHAQAAREKQERSGRRQAIEAAGQARKWVNSDKMSEGDGHAN</sequence>
<organism evidence="3 4">
    <name type="scientific">Mesorhizobium newzealandense</name>
    <dbReference type="NCBI Taxonomy" id="1300302"/>
    <lineage>
        <taxon>Bacteria</taxon>
        <taxon>Pseudomonadati</taxon>
        <taxon>Pseudomonadota</taxon>
        <taxon>Alphaproteobacteria</taxon>
        <taxon>Hyphomicrobiales</taxon>
        <taxon>Phyllobacteriaceae</taxon>
        <taxon>Mesorhizobium</taxon>
    </lineage>
</organism>
<dbReference type="EMBL" id="JBHUGZ010000005">
    <property type="protein sequence ID" value="MFD1982582.1"/>
    <property type="molecule type" value="Genomic_DNA"/>
</dbReference>
<name>A0ABW4U927_9HYPH</name>
<feature type="region of interest" description="Disordered" evidence="1">
    <location>
        <begin position="986"/>
        <end position="1023"/>
    </location>
</feature>
<accession>A0ABW4U927</accession>
<reference evidence="4" key="1">
    <citation type="journal article" date="2019" name="Int. J. Syst. Evol. Microbiol.">
        <title>The Global Catalogue of Microorganisms (GCM) 10K type strain sequencing project: providing services to taxonomists for standard genome sequencing and annotation.</title>
        <authorList>
            <consortium name="The Broad Institute Genomics Platform"/>
            <consortium name="The Broad Institute Genome Sequencing Center for Infectious Disease"/>
            <person name="Wu L."/>
            <person name="Ma J."/>
        </authorList>
    </citation>
    <scope>NUCLEOTIDE SEQUENCE [LARGE SCALE GENOMIC DNA]</scope>
    <source>
        <strain evidence="4">CGMCC 1.16225</strain>
    </source>
</reference>
<dbReference type="Pfam" id="PF13148">
    <property type="entry name" value="DUF3987"/>
    <property type="match status" value="1"/>
</dbReference>
<evidence type="ECO:0000313" key="3">
    <source>
        <dbReference type="EMBL" id="MFD1982582.1"/>
    </source>
</evidence>
<feature type="compositionally biased region" description="Basic and acidic residues" evidence="1">
    <location>
        <begin position="986"/>
        <end position="999"/>
    </location>
</feature>
<feature type="compositionally biased region" description="Basic and acidic residues" evidence="1">
    <location>
        <begin position="1010"/>
        <end position="1023"/>
    </location>
</feature>
<feature type="domain" description="DNA primase/polymerase bifunctional N-terminal" evidence="2">
    <location>
        <begin position="102"/>
        <end position="243"/>
    </location>
</feature>
<evidence type="ECO:0000313" key="4">
    <source>
        <dbReference type="Proteomes" id="UP001597405"/>
    </source>
</evidence>
<dbReference type="RefSeq" id="WP_379095572.1">
    <property type="nucleotide sequence ID" value="NZ_JBHUGZ010000005.1"/>
</dbReference>
<proteinExistence type="predicted"/>
<evidence type="ECO:0000259" key="2">
    <source>
        <dbReference type="Pfam" id="PF09250"/>
    </source>
</evidence>
<keyword evidence="4" id="KW-1185">Reference proteome</keyword>
<dbReference type="Pfam" id="PF09250">
    <property type="entry name" value="Prim-Pol"/>
    <property type="match status" value="1"/>
</dbReference>